<dbReference type="Pfam" id="PF00528">
    <property type="entry name" value="BPD_transp_1"/>
    <property type="match status" value="1"/>
</dbReference>
<keyword evidence="5 7" id="KW-1133">Transmembrane helix</keyword>
<evidence type="ECO:0000256" key="5">
    <source>
        <dbReference type="ARBA" id="ARBA00022989"/>
    </source>
</evidence>
<feature type="transmembrane region" description="Helical" evidence="7">
    <location>
        <begin position="66"/>
        <end position="85"/>
    </location>
</feature>
<sequence>MTAIQAHFRAVAPPVVLMGAVLVLWQVACWAYPHPEPGPVSVAATLLHLMGKAYFWHNAAATGRSFLLASGISIAVGGALGLLIGSSRLLSWYLAPLLMIFQTVPKITLYPIVLELFGLGMAPKVAFGVMHGVIPVYFITSRLVAGVRKVLLRSARVMRLGAAERFYFVIVPAILPDMIATLRVSVALCLLGVLIGEMFASHSGLGFMAVNAINLGDTPVTLAVGFFLAFMAVGINTLLLYCEHKLRH</sequence>
<comment type="subcellular location">
    <subcellularLocation>
        <location evidence="1 7">Cell membrane</location>
        <topology evidence="1 7">Multi-pass membrane protein</topology>
    </subcellularLocation>
</comment>
<gene>
    <name evidence="9" type="ORF">J2D77_10155</name>
</gene>
<dbReference type="Gene3D" id="1.10.3720.10">
    <property type="entry name" value="MetI-like"/>
    <property type="match status" value="1"/>
</dbReference>
<evidence type="ECO:0000256" key="7">
    <source>
        <dbReference type="RuleBase" id="RU363032"/>
    </source>
</evidence>
<dbReference type="InterPro" id="IPR035906">
    <property type="entry name" value="MetI-like_sf"/>
</dbReference>
<evidence type="ECO:0000256" key="4">
    <source>
        <dbReference type="ARBA" id="ARBA00022692"/>
    </source>
</evidence>
<evidence type="ECO:0000256" key="6">
    <source>
        <dbReference type="ARBA" id="ARBA00023136"/>
    </source>
</evidence>
<evidence type="ECO:0000256" key="1">
    <source>
        <dbReference type="ARBA" id="ARBA00004651"/>
    </source>
</evidence>
<evidence type="ECO:0000256" key="2">
    <source>
        <dbReference type="ARBA" id="ARBA00022448"/>
    </source>
</evidence>
<dbReference type="GO" id="GO:0005886">
    <property type="term" value="C:plasma membrane"/>
    <property type="evidence" value="ECO:0007669"/>
    <property type="project" value="UniProtKB-SubCell"/>
</dbReference>
<evidence type="ECO:0000256" key="3">
    <source>
        <dbReference type="ARBA" id="ARBA00022475"/>
    </source>
</evidence>
<dbReference type="Proteomes" id="UP000664073">
    <property type="component" value="Unassembled WGS sequence"/>
</dbReference>
<reference evidence="9" key="1">
    <citation type="submission" date="2021-03" db="EMBL/GenBank/DDBJ databases">
        <title>The complete genome sequence of Acetobacter sp. TBRC 12339.</title>
        <authorList>
            <person name="Charoenyingcharoen P."/>
            <person name="Yukphan P."/>
        </authorList>
    </citation>
    <scope>NUCLEOTIDE SEQUENCE</scope>
    <source>
        <strain evidence="9">TBRC 12339</strain>
    </source>
</reference>
<dbReference type="AlphaFoldDB" id="A0A939KQL8"/>
<feature type="transmembrane region" description="Helical" evidence="7">
    <location>
        <begin position="92"/>
        <end position="113"/>
    </location>
</feature>
<keyword evidence="3" id="KW-1003">Cell membrane</keyword>
<comment type="similarity">
    <text evidence="7">Belongs to the binding-protein-dependent transport system permease family.</text>
</comment>
<feature type="transmembrane region" description="Helical" evidence="7">
    <location>
        <begin position="12"/>
        <end position="33"/>
    </location>
</feature>
<name>A0A939KQL8_9PROT</name>
<comment type="caution">
    <text evidence="9">The sequence shown here is derived from an EMBL/GenBank/DDBJ whole genome shotgun (WGS) entry which is preliminary data.</text>
</comment>
<accession>A0A939KQL8</accession>
<evidence type="ECO:0000313" key="9">
    <source>
        <dbReference type="EMBL" id="MBO1325512.1"/>
    </source>
</evidence>
<dbReference type="PANTHER" id="PTHR30151">
    <property type="entry name" value="ALKANE SULFONATE ABC TRANSPORTER-RELATED, MEMBRANE SUBUNIT"/>
    <property type="match status" value="1"/>
</dbReference>
<dbReference type="PANTHER" id="PTHR30151:SF0">
    <property type="entry name" value="ABC TRANSPORTER PERMEASE PROTEIN MJ0413-RELATED"/>
    <property type="match status" value="1"/>
</dbReference>
<dbReference type="InterPro" id="IPR000515">
    <property type="entry name" value="MetI-like"/>
</dbReference>
<dbReference type="SUPFAM" id="SSF161098">
    <property type="entry name" value="MetI-like"/>
    <property type="match status" value="1"/>
</dbReference>
<keyword evidence="2 7" id="KW-0813">Transport</keyword>
<dbReference type="GO" id="GO:0055085">
    <property type="term" value="P:transmembrane transport"/>
    <property type="evidence" value="ECO:0007669"/>
    <property type="project" value="InterPro"/>
</dbReference>
<dbReference type="RefSeq" id="WP_207846169.1">
    <property type="nucleotide sequence ID" value="NZ_JAFVMH010000004.1"/>
</dbReference>
<proteinExistence type="inferred from homology"/>
<feature type="transmembrane region" description="Helical" evidence="7">
    <location>
        <begin position="219"/>
        <end position="242"/>
    </location>
</feature>
<dbReference type="EMBL" id="JAFVMH010000004">
    <property type="protein sequence ID" value="MBO1325512.1"/>
    <property type="molecule type" value="Genomic_DNA"/>
</dbReference>
<keyword evidence="4 7" id="KW-0812">Transmembrane</keyword>
<dbReference type="PROSITE" id="PS50928">
    <property type="entry name" value="ABC_TM1"/>
    <property type="match status" value="1"/>
</dbReference>
<feature type="transmembrane region" description="Helical" evidence="7">
    <location>
        <begin position="125"/>
        <end position="145"/>
    </location>
</feature>
<keyword evidence="10" id="KW-1185">Reference proteome</keyword>
<organism evidence="9 10">
    <name type="scientific">Acetobacter garciniae</name>
    <dbReference type="NCBI Taxonomy" id="2817435"/>
    <lineage>
        <taxon>Bacteria</taxon>
        <taxon>Pseudomonadati</taxon>
        <taxon>Pseudomonadota</taxon>
        <taxon>Alphaproteobacteria</taxon>
        <taxon>Acetobacterales</taxon>
        <taxon>Acetobacteraceae</taxon>
        <taxon>Acetobacter</taxon>
    </lineage>
</organism>
<protein>
    <submittedName>
        <fullName evidence="9">ABC transporter permease subunit</fullName>
    </submittedName>
</protein>
<feature type="transmembrane region" description="Helical" evidence="7">
    <location>
        <begin position="166"/>
        <end position="199"/>
    </location>
</feature>
<feature type="domain" description="ABC transmembrane type-1" evidence="8">
    <location>
        <begin position="59"/>
        <end position="239"/>
    </location>
</feature>
<evidence type="ECO:0000313" key="10">
    <source>
        <dbReference type="Proteomes" id="UP000664073"/>
    </source>
</evidence>
<evidence type="ECO:0000259" key="8">
    <source>
        <dbReference type="PROSITE" id="PS50928"/>
    </source>
</evidence>
<keyword evidence="6 7" id="KW-0472">Membrane</keyword>